<comment type="caution">
    <text evidence="2">The sequence shown here is derived from an EMBL/GenBank/DDBJ whole genome shotgun (WGS) entry which is preliminary data.</text>
</comment>
<protein>
    <submittedName>
        <fullName evidence="2">MarR family transcriptional regulator</fullName>
    </submittedName>
</protein>
<evidence type="ECO:0000313" key="3">
    <source>
        <dbReference type="Proteomes" id="UP001197247"/>
    </source>
</evidence>
<keyword evidence="3" id="KW-1185">Reference proteome</keyword>
<reference evidence="2 3" key="1">
    <citation type="submission" date="2021-05" db="EMBL/GenBank/DDBJ databases">
        <title>Kineosporia and Streptomyces sp. nov. two new marine actinobacteria isolated from Coral.</title>
        <authorList>
            <person name="Buangrab K."/>
            <person name="Sutthacheep M."/>
            <person name="Yeemin T."/>
            <person name="Harunari E."/>
            <person name="Igarashi Y."/>
            <person name="Kanchanasin P."/>
            <person name="Tanasupawat S."/>
            <person name="Phongsopitanun W."/>
        </authorList>
    </citation>
    <scope>NUCLEOTIDE SEQUENCE [LARGE SCALE GENOMIC DNA]</scope>
    <source>
        <strain evidence="2 3">J2-2</strain>
    </source>
</reference>
<dbReference type="InterPro" id="IPR039422">
    <property type="entry name" value="MarR/SlyA-like"/>
</dbReference>
<organism evidence="2 3">
    <name type="scientific">Kineosporia corallincola</name>
    <dbReference type="NCBI Taxonomy" id="2835133"/>
    <lineage>
        <taxon>Bacteria</taxon>
        <taxon>Bacillati</taxon>
        <taxon>Actinomycetota</taxon>
        <taxon>Actinomycetes</taxon>
        <taxon>Kineosporiales</taxon>
        <taxon>Kineosporiaceae</taxon>
        <taxon>Kineosporia</taxon>
    </lineage>
</organism>
<dbReference type="Pfam" id="PF01047">
    <property type="entry name" value="MarR"/>
    <property type="match status" value="1"/>
</dbReference>
<dbReference type="SUPFAM" id="SSF46785">
    <property type="entry name" value="Winged helix' DNA-binding domain"/>
    <property type="match status" value="1"/>
</dbReference>
<name>A0ABS5TL87_9ACTN</name>
<dbReference type="Proteomes" id="UP001197247">
    <property type="component" value="Unassembled WGS sequence"/>
</dbReference>
<dbReference type="EMBL" id="JAHBAY010000009">
    <property type="protein sequence ID" value="MBT0771608.1"/>
    <property type="molecule type" value="Genomic_DNA"/>
</dbReference>
<accession>A0ABS5TL87</accession>
<dbReference type="PANTHER" id="PTHR33164:SF103">
    <property type="entry name" value="REGULATORY PROTEIN MARR"/>
    <property type="match status" value="1"/>
</dbReference>
<dbReference type="PROSITE" id="PS50995">
    <property type="entry name" value="HTH_MARR_2"/>
    <property type="match status" value="1"/>
</dbReference>
<dbReference type="InterPro" id="IPR036388">
    <property type="entry name" value="WH-like_DNA-bd_sf"/>
</dbReference>
<dbReference type="InterPro" id="IPR036390">
    <property type="entry name" value="WH_DNA-bd_sf"/>
</dbReference>
<dbReference type="InterPro" id="IPR000835">
    <property type="entry name" value="HTH_MarR-typ"/>
</dbReference>
<dbReference type="RefSeq" id="WP_214157973.1">
    <property type="nucleotide sequence ID" value="NZ_JAHBAY010000009.1"/>
</dbReference>
<dbReference type="PANTHER" id="PTHR33164">
    <property type="entry name" value="TRANSCRIPTIONAL REGULATOR, MARR FAMILY"/>
    <property type="match status" value="1"/>
</dbReference>
<sequence>MGRPQTGNEVVDAVLGAAHRVRRSMDTGLRASGLSLPTYKLLRELSRGERSMRELSDVLRVTPRTVTDMVDGLESRGQVERRPHPTDRRVTRVHLTEVGAKDLEGIGEQAEAVRDRAIAGLSAAEKATLVSLLDRIAAS</sequence>
<dbReference type="Gene3D" id="1.10.10.10">
    <property type="entry name" value="Winged helix-like DNA-binding domain superfamily/Winged helix DNA-binding domain"/>
    <property type="match status" value="1"/>
</dbReference>
<feature type="domain" description="HTH marR-type" evidence="1">
    <location>
        <begin position="7"/>
        <end position="138"/>
    </location>
</feature>
<dbReference type="PRINTS" id="PR00598">
    <property type="entry name" value="HTHMARR"/>
</dbReference>
<evidence type="ECO:0000313" key="2">
    <source>
        <dbReference type="EMBL" id="MBT0771608.1"/>
    </source>
</evidence>
<evidence type="ECO:0000259" key="1">
    <source>
        <dbReference type="PROSITE" id="PS50995"/>
    </source>
</evidence>
<proteinExistence type="predicted"/>
<gene>
    <name evidence="2" type="ORF">KIH74_21900</name>
</gene>
<dbReference type="SMART" id="SM00347">
    <property type="entry name" value="HTH_MARR"/>
    <property type="match status" value="1"/>
</dbReference>